<dbReference type="OrthoDB" id="4932058at2759"/>
<proteinExistence type="predicted"/>
<dbReference type="SUPFAM" id="SSF54197">
    <property type="entry name" value="HIT-like"/>
    <property type="match status" value="1"/>
</dbReference>
<dbReference type="AlphaFoldDB" id="A0A1Q5TDH1"/>
<evidence type="ECO:0008006" key="4">
    <source>
        <dbReference type="Google" id="ProtNLM"/>
    </source>
</evidence>
<accession>A0A1Q5TDH1</accession>
<evidence type="ECO:0000313" key="2">
    <source>
        <dbReference type="EMBL" id="OKO98271.1"/>
    </source>
</evidence>
<feature type="signal peptide" evidence="1">
    <location>
        <begin position="1"/>
        <end position="24"/>
    </location>
</feature>
<gene>
    <name evidence="2" type="ORF">PENSUB_9369</name>
</gene>
<sequence length="278" mass="31322">MKAIQATPIFYFFLGLLLTVSSRAQEPIADSDRSSVGTGQICKYNQISSMNVQFCQCDQLKRPECRHCDLNNCKTKSHTHSGLTYCGLGCIDDNSECDACYLWFQKLCLCLQHGCPTRKASSGNFDWVLMDDNLITATQLIPGIRELYVEDPWTWGQQLWKPGKGALAINSVRTRSQEQIHMHICRAHDETQKFLGQLDFTQYLKAMTEVTEKKWMCQAGETGATSMDGIVAKVQGQLANDRWCPNFIGAAMIADSKGRIWACVTTEESETTEFSFCY</sequence>
<feature type="chain" id="PRO_5012366519" description="CDP-diacylglycerol diphosphatase" evidence="1">
    <location>
        <begin position="25"/>
        <end position="278"/>
    </location>
</feature>
<keyword evidence="1" id="KW-0732">Signal</keyword>
<reference evidence="2 3" key="1">
    <citation type="submission" date="2016-10" db="EMBL/GenBank/DDBJ databases">
        <title>Genome sequence of the ascomycete fungus Penicillium subrubescens.</title>
        <authorList>
            <person name="De Vries R.P."/>
            <person name="Peng M."/>
            <person name="Dilokpimol A."/>
            <person name="Hilden K."/>
            <person name="Makela M.R."/>
            <person name="Grigoriev I."/>
            <person name="Riley R."/>
            <person name="Granchi Z."/>
        </authorList>
    </citation>
    <scope>NUCLEOTIDE SEQUENCE [LARGE SCALE GENOMIC DNA]</scope>
    <source>
        <strain evidence="2 3">CBS 132785</strain>
    </source>
</reference>
<evidence type="ECO:0000256" key="1">
    <source>
        <dbReference type="SAM" id="SignalP"/>
    </source>
</evidence>
<keyword evidence="3" id="KW-1185">Reference proteome</keyword>
<comment type="caution">
    <text evidence="2">The sequence shown here is derived from an EMBL/GenBank/DDBJ whole genome shotgun (WGS) entry which is preliminary data.</text>
</comment>
<dbReference type="EMBL" id="MNBE01000673">
    <property type="protein sequence ID" value="OKO98271.1"/>
    <property type="molecule type" value="Genomic_DNA"/>
</dbReference>
<dbReference type="InterPro" id="IPR036265">
    <property type="entry name" value="HIT-like_sf"/>
</dbReference>
<dbReference type="Proteomes" id="UP000186955">
    <property type="component" value="Unassembled WGS sequence"/>
</dbReference>
<organism evidence="2 3">
    <name type="scientific">Penicillium subrubescens</name>
    <dbReference type="NCBI Taxonomy" id="1316194"/>
    <lineage>
        <taxon>Eukaryota</taxon>
        <taxon>Fungi</taxon>
        <taxon>Dikarya</taxon>
        <taxon>Ascomycota</taxon>
        <taxon>Pezizomycotina</taxon>
        <taxon>Eurotiomycetes</taxon>
        <taxon>Eurotiomycetidae</taxon>
        <taxon>Eurotiales</taxon>
        <taxon>Aspergillaceae</taxon>
        <taxon>Penicillium</taxon>
    </lineage>
</organism>
<protein>
    <recommendedName>
        <fullName evidence="4">CDP-diacylglycerol diphosphatase</fullName>
    </recommendedName>
</protein>
<name>A0A1Q5TDH1_9EURO</name>
<evidence type="ECO:0000313" key="3">
    <source>
        <dbReference type="Proteomes" id="UP000186955"/>
    </source>
</evidence>
<dbReference type="Gene3D" id="3.30.428.30">
    <property type="entry name" value="HIT family - CDH-like"/>
    <property type="match status" value="1"/>
</dbReference>